<comment type="cofactor">
    <cofactor evidence="2">
        <name>K(+)</name>
        <dbReference type="ChEBI" id="CHEBI:29103"/>
    </cofactor>
</comment>
<dbReference type="RefSeq" id="WP_185799425.1">
    <property type="nucleotide sequence ID" value="NZ_JACJVJ010000001.1"/>
</dbReference>
<dbReference type="SUPFAM" id="SSF50800">
    <property type="entry name" value="PK beta-barrel domain-like"/>
    <property type="match status" value="1"/>
</dbReference>
<evidence type="ECO:0000256" key="13">
    <source>
        <dbReference type="ARBA" id="ARBA00023152"/>
    </source>
</evidence>
<keyword evidence="12 16" id="KW-0460">Magnesium</keyword>
<dbReference type="SUPFAM" id="SSF52935">
    <property type="entry name" value="PK C-terminal domain-like"/>
    <property type="match status" value="1"/>
</dbReference>
<gene>
    <name evidence="19" type="primary">pyk</name>
    <name evidence="19" type="ORF">H6P80_00615</name>
</gene>
<comment type="caution">
    <text evidence="19">The sequence shown here is derived from an EMBL/GenBank/DDBJ whole genome shotgun (WGS) entry which is preliminary data.</text>
</comment>
<evidence type="ECO:0000256" key="7">
    <source>
        <dbReference type="ARBA" id="ARBA00022679"/>
    </source>
</evidence>
<dbReference type="Gene3D" id="3.40.1380.20">
    <property type="entry name" value="Pyruvate kinase, C-terminal domain"/>
    <property type="match status" value="1"/>
</dbReference>
<protein>
    <recommendedName>
        <fullName evidence="6 15">Pyruvate kinase</fullName>
        <ecNumber evidence="5 15">2.7.1.40</ecNumber>
    </recommendedName>
</protein>
<dbReference type="GO" id="GO:0004743">
    <property type="term" value="F:pyruvate kinase activity"/>
    <property type="evidence" value="ECO:0007669"/>
    <property type="project" value="UniProtKB-UniRule"/>
</dbReference>
<evidence type="ECO:0000256" key="8">
    <source>
        <dbReference type="ARBA" id="ARBA00022723"/>
    </source>
</evidence>
<dbReference type="PROSITE" id="PS00110">
    <property type="entry name" value="PYRUVATE_KINASE"/>
    <property type="match status" value="1"/>
</dbReference>
<dbReference type="NCBIfam" id="NF004491">
    <property type="entry name" value="PRK05826.1"/>
    <property type="match status" value="1"/>
</dbReference>
<evidence type="ECO:0000313" key="20">
    <source>
        <dbReference type="Proteomes" id="UP000564378"/>
    </source>
</evidence>
<evidence type="ECO:0000256" key="1">
    <source>
        <dbReference type="ARBA" id="ARBA00001946"/>
    </source>
</evidence>
<dbReference type="EC" id="2.7.1.40" evidence="5 15"/>
<evidence type="ECO:0000313" key="19">
    <source>
        <dbReference type="EMBL" id="MBC2776109.1"/>
    </source>
</evidence>
<dbReference type="Pfam" id="PF02887">
    <property type="entry name" value="PK_C"/>
    <property type="match status" value="1"/>
</dbReference>
<feature type="domain" description="Pyruvate kinase C-terminal" evidence="18">
    <location>
        <begin position="360"/>
        <end position="473"/>
    </location>
</feature>
<reference evidence="19 20" key="1">
    <citation type="submission" date="2020-08" db="EMBL/GenBank/DDBJ databases">
        <title>Draft genome sequence of Parasphingopyxis sp. GrpM-11.</title>
        <authorList>
            <person name="Oh J."/>
            <person name="Roh D.-H."/>
        </authorList>
    </citation>
    <scope>NUCLEOTIDE SEQUENCE [LARGE SCALE GENOMIC DNA]</scope>
    <source>
        <strain evidence="19 20">GrpM-11</strain>
    </source>
</reference>
<evidence type="ECO:0000256" key="9">
    <source>
        <dbReference type="ARBA" id="ARBA00022741"/>
    </source>
</evidence>
<evidence type="ECO:0000259" key="17">
    <source>
        <dbReference type="Pfam" id="PF00224"/>
    </source>
</evidence>
<dbReference type="GO" id="GO:0016301">
    <property type="term" value="F:kinase activity"/>
    <property type="evidence" value="ECO:0007669"/>
    <property type="project" value="UniProtKB-KW"/>
</dbReference>
<evidence type="ECO:0000256" key="15">
    <source>
        <dbReference type="NCBIfam" id="TIGR01064"/>
    </source>
</evidence>
<dbReference type="Pfam" id="PF00224">
    <property type="entry name" value="PK"/>
    <property type="match status" value="1"/>
</dbReference>
<dbReference type="Gene3D" id="2.40.33.10">
    <property type="entry name" value="PK beta-barrel domain-like"/>
    <property type="match status" value="1"/>
</dbReference>
<dbReference type="GO" id="GO:0000287">
    <property type="term" value="F:magnesium ion binding"/>
    <property type="evidence" value="ECO:0007669"/>
    <property type="project" value="UniProtKB-UniRule"/>
</dbReference>
<comment type="catalytic activity">
    <reaction evidence="16">
        <text>pyruvate + ATP = phosphoenolpyruvate + ADP + H(+)</text>
        <dbReference type="Rhea" id="RHEA:18157"/>
        <dbReference type="ChEBI" id="CHEBI:15361"/>
        <dbReference type="ChEBI" id="CHEBI:15378"/>
        <dbReference type="ChEBI" id="CHEBI:30616"/>
        <dbReference type="ChEBI" id="CHEBI:58702"/>
        <dbReference type="ChEBI" id="CHEBI:456216"/>
        <dbReference type="EC" id="2.7.1.40"/>
    </reaction>
</comment>
<dbReference type="InterPro" id="IPR015806">
    <property type="entry name" value="Pyrv_Knase_insert_dom_sf"/>
</dbReference>
<dbReference type="PRINTS" id="PR01050">
    <property type="entry name" value="PYRUVTKNASE"/>
</dbReference>
<evidence type="ECO:0000256" key="12">
    <source>
        <dbReference type="ARBA" id="ARBA00022842"/>
    </source>
</evidence>
<evidence type="ECO:0000256" key="16">
    <source>
        <dbReference type="RuleBase" id="RU000504"/>
    </source>
</evidence>
<dbReference type="PANTHER" id="PTHR11817">
    <property type="entry name" value="PYRUVATE KINASE"/>
    <property type="match status" value="1"/>
</dbReference>
<feature type="domain" description="Pyruvate kinase barrel" evidence="17">
    <location>
        <begin position="10"/>
        <end position="327"/>
    </location>
</feature>
<dbReference type="EMBL" id="JACJVJ010000001">
    <property type="protein sequence ID" value="MBC2776109.1"/>
    <property type="molecule type" value="Genomic_DNA"/>
</dbReference>
<dbReference type="Gene3D" id="3.20.20.60">
    <property type="entry name" value="Phosphoenolpyruvate-binding domains"/>
    <property type="match status" value="1"/>
</dbReference>
<dbReference type="FunFam" id="3.20.20.60:FF:000025">
    <property type="entry name" value="Pyruvate kinase"/>
    <property type="match status" value="1"/>
</dbReference>
<evidence type="ECO:0000256" key="4">
    <source>
        <dbReference type="ARBA" id="ARBA00008663"/>
    </source>
</evidence>
<proteinExistence type="inferred from homology"/>
<name>A0A842HV43_9SPHN</name>
<comment type="pathway">
    <text evidence="3 16">Carbohydrate degradation; glycolysis; pyruvate from D-glyceraldehyde 3-phosphate: step 5/5.</text>
</comment>
<accession>A0A842HV43</accession>
<evidence type="ECO:0000256" key="3">
    <source>
        <dbReference type="ARBA" id="ARBA00004997"/>
    </source>
</evidence>
<sequence length="492" mass="53112">MAADTAPRQRKVRILATLGPSSANPEMIGKLYRAGADAFRLNMSHGKHEDLEVAIAAIRALERDVRRPMTILADLQGPKLRVGQFADGLVQLEPGSAFIVDRDETPGDRSRVTLPHPEVFEAIETGARLLLDDGKIVLRVTAAGAERIETIVEVGGPLSNNKGLNVPDVIVPMAALTDKDRADLTFALDNGVDWIALSFVQKPEDVAEARQLIQGRAALLAKIEKPSAVRRIDEILETADAVMVARGDLGVELPPEDVPPLQKQIVEKARMLGRPVVVATQMLESMIRSPTPTRAEVSDVATAVYDGADAIMLSAESAAGDWPEEAVRMMDKIATAVEADPSHWARVHFTETKPDATSADALAEASNGIAQTVSASAIICFTTSGSTARRVSRERPSVPLLVLTPKLKTARRLGLLWGAHSVHTRDVANFEEMVAKSKRMALRAQIAKGGDRVIVMAGVPFGTPGSTNVLHIVRLLGDELERHTEDEIERDD</sequence>
<keyword evidence="14 19" id="KW-0670">Pyruvate</keyword>
<keyword evidence="7 16" id="KW-0808">Transferase</keyword>
<evidence type="ECO:0000256" key="2">
    <source>
        <dbReference type="ARBA" id="ARBA00001958"/>
    </source>
</evidence>
<dbReference type="InterPro" id="IPR015793">
    <property type="entry name" value="Pyrv_Knase_brl"/>
</dbReference>
<dbReference type="InterPro" id="IPR018209">
    <property type="entry name" value="Pyrv_Knase_AS"/>
</dbReference>
<dbReference type="InterPro" id="IPR040442">
    <property type="entry name" value="Pyrv_kinase-like_dom_sf"/>
</dbReference>
<keyword evidence="20" id="KW-1185">Reference proteome</keyword>
<evidence type="ECO:0000259" key="18">
    <source>
        <dbReference type="Pfam" id="PF02887"/>
    </source>
</evidence>
<dbReference type="FunFam" id="2.40.33.10:FF:000001">
    <property type="entry name" value="Pyruvate kinase"/>
    <property type="match status" value="1"/>
</dbReference>
<keyword evidence="8" id="KW-0479">Metal-binding</keyword>
<evidence type="ECO:0000256" key="11">
    <source>
        <dbReference type="ARBA" id="ARBA00022840"/>
    </source>
</evidence>
<dbReference type="UniPathway" id="UPA00109">
    <property type="reaction ID" value="UER00188"/>
</dbReference>
<dbReference type="InterPro" id="IPR015813">
    <property type="entry name" value="Pyrv/PenolPyrv_kinase-like_dom"/>
</dbReference>
<keyword evidence="10 16" id="KW-0418">Kinase</keyword>
<dbReference type="InterPro" id="IPR001697">
    <property type="entry name" value="Pyr_Knase"/>
</dbReference>
<dbReference type="InterPro" id="IPR015795">
    <property type="entry name" value="Pyrv_Knase_C"/>
</dbReference>
<evidence type="ECO:0000256" key="14">
    <source>
        <dbReference type="ARBA" id="ARBA00023317"/>
    </source>
</evidence>
<dbReference type="InterPro" id="IPR011037">
    <property type="entry name" value="Pyrv_Knase-like_insert_dom_sf"/>
</dbReference>
<dbReference type="AlphaFoldDB" id="A0A842HV43"/>
<evidence type="ECO:0000256" key="6">
    <source>
        <dbReference type="ARBA" id="ARBA00018587"/>
    </source>
</evidence>
<dbReference type="InterPro" id="IPR036918">
    <property type="entry name" value="Pyrv_Knase_C_sf"/>
</dbReference>
<comment type="cofactor">
    <cofactor evidence="1">
        <name>Mg(2+)</name>
        <dbReference type="ChEBI" id="CHEBI:18420"/>
    </cofactor>
</comment>
<comment type="similarity">
    <text evidence="4 16">Belongs to the pyruvate kinase family.</text>
</comment>
<dbReference type="Proteomes" id="UP000564378">
    <property type="component" value="Unassembled WGS sequence"/>
</dbReference>
<dbReference type="SUPFAM" id="SSF51621">
    <property type="entry name" value="Phosphoenolpyruvate/pyruvate domain"/>
    <property type="match status" value="1"/>
</dbReference>
<organism evidence="19 20">
    <name type="scientific">Parasphingopyxis marina</name>
    <dbReference type="NCBI Taxonomy" id="2761622"/>
    <lineage>
        <taxon>Bacteria</taxon>
        <taxon>Pseudomonadati</taxon>
        <taxon>Pseudomonadota</taxon>
        <taxon>Alphaproteobacteria</taxon>
        <taxon>Sphingomonadales</taxon>
        <taxon>Sphingomonadaceae</taxon>
        <taxon>Parasphingopyxis</taxon>
    </lineage>
</organism>
<dbReference type="GO" id="GO:0030955">
    <property type="term" value="F:potassium ion binding"/>
    <property type="evidence" value="ECO:0007669"/>
    <property type="project" value="UniProtKB-UniRule"/>
</dbReference>
<evidence type="ECO:0000256" key="10">
    <source>
        <dbReference type="ARBA" id="ARBA00022777"/>
    </source>
</evidence>
<evidence type="ECO:0000256" key="5">
    <source>
        <dbReference type="ARBA" id="ARBA00012142"/>
    </source>
</evidence>
<keyword evidence="9" id="KW-0547">Nucleotide-binding</keyword>
<dbReference type="NCBIfam" id="NF004978">
    <property type="entry name" value="PRK06354.1"/>
    <property type="match status" value="1"/>
</dbReference>
<keyword evidence="13 16" id="KW-0324">Glycolysis</keyword>
<keyword evidence="11" id="KW-0067">ATP-binding</keyword>
<dbReference type="GO" id="GO:0005524">
    <property type="term" value="F:ATP binding"/>
    <property type="evidence" value="ECO:0007669"/>
    <property type="project" value="UniProtKB-KW"/>
</dbReference>
<dbReference type="NCBIfam" id="NF004886">
    <property type="entry name" value="PRK06247.1"/>
    <property type="match status" value="1"/>
</dbReference>
<dbReference type="NCBIfam" id="TIGR01064">
    <property type="entry name" value="pyruv_kin"/>
    <property type="match status" value="1"/>
</dbReference>